<evidence type="ECO:0000256" key="2">
    <source>
        <dbReference type="ARBA" id="ARBA00008829"/>
    </source>
</evidence>
<dbReference type="InterPro" id="IPR050378">
    <property type="entry name" value="Metallo-dep_Hydrolases_sf"/>
</dbReference>
<dbReference type="SUPFAM" id="SSF51338">
    <property type="entry name" value="Composite domain of metallo-dependent hydrolases"/>
    <property type="match status" value="1"/>
</dbReference>
<dbReference type="Gene3D" id="3.20.20.140">
    <property type="entry name" value="Metal-dependent hydrolases"/>
    <property type="match status" value="1"/>
</dbReference>
<evidence type="ECO:0000256" key="1">
    <source>
        <dbReference type="ARBA" id="ARBA00001947"/>
    </source>
</evidence>
<dbReference type="Proteomes" id="UP001305779">
    <property type="component" value="Unassembled WGS sequence"/>
</dbReference>
<evidence type="ECO:0000256" key="3">
    <source>
        <dbReference type="ARBA" id="ARBA00036696"/>
    </source>
</evidence>
<accession>A0ABR0EY96</accession>
<sequence length="383" mass="43219">MLFAEQSRGQSLLEAVDDYRALVSKQGSYADFGFHAIITNPSETVLEQELPNLAQQGIMSMKLFLTYKHMRISDDQFLRALLKAKELGMIALVHAENGDLVDFFTEQLEARGLTDPKYKAIAHPNAAEAEATNRALTFSKVIDTPLLIVHVSVPESAKIIRKVQDSLQPVFAETCPQYLLLGKSNLDQEHFCGAKFICSPPLRSEEKDVDAIWRGLINGTFTIFSSDHCPYRFTKTPNGLPGVETRLPLLYSEGVLRRKCIDIKRFIELTSENPAKLYGMYPKKGAIQIGSDADLVVWHAASEFVPRPLQHTRDLHDGCDYSPYEGIEFLNWPRITLLRGEVVFREGVIQGWRGYGQFVKRGSSTLPMIRRMEKKWDVLLAAV</sequence>
<dbReference type="Gene3D" id="2.30.40.10">
    <property type="entry name" value="Urease, subunit C, domain 1"/>
    <property type="match status" value="1"/>
</dbReference>
<dbReference type="InterPro" id="IPR006680">
    <property type="entry name" value="Amidohydro-rel"/>
</dbReference>
<keyword evidence="7" id="KW-1185">Reference proteome</keyword>
<comment type="caution">
    <text evidence="6">The sequence shown here is derived from an EMBL/GenBank/DDBJ whole genome shotgun (WGS) entry which is preliminary data.</text>
</comment>
<dbReference type="Pfam" id="PF01979">
    <property type="entry name" value="Amidohydro_1"/>
    <property type="match status" value="1"/>
</dbReference>
<dbReference type="EMBL" id="JAXOVC010000001">
    <property type="protein sequence ID" value="KAK4506354.1"/>
    <property type="molecule type" value="Genomic_DNA"/>
</dbReference>
<evidence type="ECO:0000313" key="7">
    <source>
        <dbReference type="Proteomes" id="UP001305779"/>
    </source>
</evidence>
<dbReference type="SUPFAM" id="SSF51556">
    <property type="entry name" value="Metallo-dependent hydrolases"/>
    <property type="match status" value="1"/>
</dbReference>
<dbReference type="EC" id="3.5.2.2" evidence="4"/>
<dbReference type="InterPro" id="IPR011059">
    <property type="entry name" value="Metal-dep_hydrolase_composite"/>
</dbReference>
<protein>
    <recommendedName>
        <fullName evidence="4">dihydropyrimidinase</fullName>
        <ecNumber evidence="4">3.5.2.2</ecNumber>
    </recommendedName>
</protein>
<comment type="catalytic activity">
    <reaction evidence="3">
        <text>5,6-dihydrouracil + H2O = 3-(carbamoylamino)propanoate + H(+)</text>
        <dbReference type="Rhea" id="RHEA:16121"/>
        <dbReference type="ChEBI" id="CHEBI:11892"/>
        <dbReference type="ChEBI" id="CHEBI:15377"/>
        <dbReference type="ChEBI" id="CHEBI:15378"/>
        <dbReference type="ChEBI" id="CHEBI:15901"/>
        <dbReference type="EC" id="3.5.2.2"/>
    </reaction>
</comment>
<proteinExistence type="inferred from homology"/>
<evidence type="ECO:0000313" key="6">
    <source>
        <dbReference type="EMBL" id="KAK4506354.1"/>
    </source>
</evidence>
<feature type="domain" description="Amidohydrolase-related" evidence="5">
    <location>
        <begin position="73"/>
        <end position="343"/>
    </location>
</feature>
<evidence type="ECO:0000259" key="5">
    <source>
        <dbReference type="Pfam" id="PF01979"/>
    </source>
</evidence>
<comment type="cofactor">
    <cofactor evidence="1">
        <name>Zn(2+)</name>
        <dbReference type="ChEBI" id="CHEBI:29105"/>
    </cofactor>
</comment>
<evidence type="ECO:0000256" key="4">
    <source>
        <dbReference type="ARBA" id="ARBA00039113"/>
    </source>
</evidence>
<organism evidence="6 7">
    <name type="scientific">Zasmidium cellare</name>
    <name type="common">Wine cellar mold</name>
    <name type="synonym">Racodium cellare</name>
    <dbReference type="NCBI Taxonomy" id="395010"/>
    <lineage>
        <taxon>Eukaryota</taxon>
        <taxon>Fungi</taxon>
        <taxon>Dikarya</taxon>
        <taxon>Ascomycota</taxon>
        <taxon>Pezizomycotina</taxon>
        <taxon>Dothideomycetes</taxon>
        <taxon>Dothideomycetidae</taxon>
        <taxon>Mycosphaerellales</taxon>
        <taxon>Mycosphaerellaceae</taxon>
        <taxon>Zasmidium</taxon>
    </lineage>
</organism>
<dbReference type="PANTHER" id="PTHR11647">
    <property type="entry name" value="HYDRANTOINASE/DIHYDROPYRIMIDINASE FAMILY MEMBER"/>
    <property type="match status" value="1"/>
</dbReference>
<comment type="similarity">
    <text evidence="2">Belongs to the metallo-dependent hydrolases superfamily. Hydantoinase/dihydropyrimidinase family.</text>
</comment>
<dbReference type="PANTHER" id="PTHR11647:SF1">
    <property type="entry name" value="COLLAPSIN RESPONSE MEDIATOR PROTEIN"/>
    <property type="match status" value="1"/>
</dbReference>
<dbReference type="InterPro" id="IPR032466">
    <property type="entry name" value="Metal_Hydrolase"/>
</dbReference>
<reference evidence="6 7" key="1">
    <citation type="journal article" date="2023" name="G3 (Bethesda)">
        <title>A chromosome-level genome assembly of Zasmidium syzygii isolated from banana leaves.</title>
        <authorList>
            <person name="van Westerhoven A.C."/>
            <person name="Mehrabi R."/>
            <person name="Talebi R."/>
            <person name="Steentjes M.B.F."/>
            <person name="Corcolon B."/>
            <person name="Chong P.A."/>
            <person name="Kema G.H.J."/>
            <person name="Seidl M.F."/>
        </authorList>
    </citation>
    <scope>NUCLEOTIDE SEQUENCE [LARGE SCALE GENOMIC DNA]</scope>
    <source>
        <strain evidence="6 7">P124</strain>
    </source>
</reference>
<gene>
    <name evidence="6" type="ORF">PRZ48_000084</name>
</gene>
<name>A0ABR0EY96_ZASCE</name>